<protein>
    <recommendedName>
        <fullName evidence="10">Transmembrane glycoprotein NMB</fullName>
    </recommendedName>
</protein>
<dbReference type="GO" id="GO:0007267">
    <property type="term" value="P:cell-cell signaling"/>
    <property type="evidence" value="ECO:0007669"/>
    <property type="project" value="Ensembl"/>
</dbReference>
<evidence type="ECO:0000256" key="10">
    <source>
        <dbReference type="ARBA" id="ARBA00070688"/>
    </source>
</evidence>
<evidence type="ECO:0000256" key="8">
    <source>
        <dbReference type="ARBA" id="ARBA00025776"/>
    </source>
</evidence>
<evidence type="ECO:0000256" key="11">
    <source>
        <dbReference type="SAM" id="Phobius"/>
    </source>
</evidence>
<dbReference type="GO" id="GO:2000134">
    <property type="term" value="P:negative regulation of G1/S transition of mitotic cell cycle"/>
    <property type="evidence" value="ECO:0007669"/>
    <property type="project" value="Ensembl"/>
</dbReference>
<keyword evidence="3 11" id="KW-0812">Transmembrane</keyword>
<name>A0A6P5KT68_PHACI</name>
<accession>A0A6P5KT68</accession>
<proteinExistence type="inferred from homology"/>
<gene>
    <name evidence="15" type="primary">GPNMB</name>
</gene>
<dbReference type="GO" id="GO:0042130">
    <property type="term" value="P:negative regulation of T cell proliferation"/>
    <property type="evidence" value="ECO:0007669"/>
    <property type="project" value="Ensembl"/>
</dbReference>
<evidence type="ECO:0000259" key="13">
    <source>
        <dbReference type="PROSITE" id="PS50093"/>
    </source>
</evidence>
<dbReference type="InterPro" id="IPR000601">
    <property type="entry name" value="PKD_dom"/>
</dbReference>
<dbReference type="AlphaFoldDB" id="A0A6P5KT68"/>
<dbReference type="GO" id="GO:0034103">
    <property type="term" value="P:regulation of tissue remodeling"/>
    <property type="evidence" value="ECO:0007669"/>
    <property type="project" value="Ensembl"/>
</dbReference>
<evidence type="ECO:0000256" key="1">
    <source>
        <dbReference type="ARBA" id="ARBA00004158"/>
    </source>
</evidence>
<sequence>MAGLCFLLVLLLAGRIPLDAATRFQDVASHGGAAAPVIRHQDRLHGWSPDQSMWNEKLYPVWKEGDSRWKSCWKGGQVRAILTSDSPALVGSNITFVVSLVFPRCQKEDESGNIIYEWSCKNGTASSLDSYVYNWTVWTEERDWGKCPNRSTHHVFPDGKPFPCHPGWKRKNFVYIFHTLGQYFPKLGRSSAIVSVNTANMSLGPQLMEVTVYRRGHRAYVPVASTRDVYMVTDEIPVFVNMSQKNDRNSSDAVFIKDLPVVFDVHLHDPSHFLNTSTIHYKWEFGDNSGLFVSNSPVFNHTYTLNGSFILNLTVQAAAPGLCPRPSPTPPAPTSAHSIVSIVKSSDAATPLPTDASLEDWRRAAPDESCQVTRYGHFLASLTIVEGILEVNIIQMTNIQKAVSQTEDSTIDFVVTCQGNTPTDVCTVISDPTCLWPQNTVCDPVEVNDQCLLTIRRAFSEAGMYCVNLTLGNEASLALTSTLVSINGKAPGSPARVGAGILIAISALTVFTVLLTFFVCKRYKEYKAIESCPGKVLNNNGLDVSFHKEKAMFFPANNEKDPLLKKEPGIV</sequence>
<dbReference type="GeneID" id="110213042"/>
<evidence type="ECO:0000256" key="4">
    <source>
        <dbReference type="ARBA" id="ARBA00022729"/>
    </source>
</evidence>
<dbReference type="Gene3D" id="2.60.40.10">
    <property type="entry name" value="Immunoglobulins"/>
    <property type="match status" value="1"/>
</dbReference>
<dbReference type="InterPro" id="IPR045219">
    <property type="entry name" value="PKAT"/>
</dbReference>
<evidence type="ECO:0000256" key="6">
    <source>
        <dbReference type="ARBA" id="ARBA00023136"/>
    </source>
</evidence>
<dbReference type="InParanoid" id="A0A6P5KT68"/>
<evidence type="ECO:0000313" key="15">
    <source>
        <dbReference type="RefSeq" id="XP_020848918.1"/>
    </source>
</evidence>
<dbReference type="GO" id="GO:0005886">
    <property type="term" value="C:plasma membrane"/>
    <property type="evidence" value="ECO:0007669"/>
    <property type="project" value="TreeGrafter"/>
</dbReference>
<dbReference type="Proteomes" id="UP000515140">
    <property type="component" value="Unplaced"/>
</dbReference>
<comment type="subcellular location">
    <subcellularLocation>
        <location evidence="1">Early endosome membrane</location>
        <topology evidence="1">Single-pass type I membrane protein</topology>
    </subcellularLocation>
    <subcellularLocation>
        <location evidence="2">Melanosome membrane</location>
        <topology evidence="2">Single-pass type I membrane protein</topology>
    </subcellularLocation>
</comment>
<dbReference type="GO" id="GO:0033162">
    <property type="term" value="C:melanosome membrane"/>
    <property type="evidence" value="ECO:0007669"/>
    <property type="project" value="UniProtKB-SubCell"/>
</dbReference>
<dbReference type="RefSeq" id="XP_020848918.1">
    <property type="nucleotide sequence ID" value="XM_020993259.1"/>
</dbReference>
<keyword evidence="6 11" id="KW-0472">Membrane</keyword>
<evidence type="ECO:0000256" key="12">
    <source>
        <dbReference type="SAM" id="SignalP"/>
    </source>
</evidence>
<dbReference type="PROSITE" id="PS50093">
    <property type="entry name" value="PKD"/>
    <property type="match status" value="1"/>
</dbReference>
<reference evidence="15" key="1">
    <citation type="submission" date="2025-08" db="UniProtKB">
        <authorList>
            <consortium name="RefSeq"/>
        </authorList>
    </citation>
    <scope>IDENTIFICATION</scope>
    <source>
        <tissue evidence="15">Spleen</tissue>
    </source>
</reference>
<dbReference type="GO" id="GO:0048018">
    <property type="term" value="F:receptor ligand activity"/>
    <property type="evidence" value="ECO:0007669"/>
    <property type="project" value="Ensembl"/>
</dbReference>
<dbReference type="InterPro" id="IPR046846">
    <property type="entry name" value="PKAT_KLD"/>
</dbReference>
<dbReference type="InterPro" id="IPR022409">
    <property type="entry name" value="PKD/Chitinase_dom"/>
</dbReference>
<dbReference type="GO" id="GO:0030335">
    <property type="term" value="P:positive regulation of cell migration"/>
    <property type="evidence" value="ECO:0007669"/>
    <property type="project" value="Ensembl"/>
</dbReference>
<feature type="domain" description="PKD" evidence="13">
    <location>
        <begin position="277"/>
        <end position="315"/>
    </location>
</feature>
<dbReference type="GO" id="GO:0007155">
    <property type="term" value="P:cell adhesion"/>
    <property type="evidence" value="ECO:0007669"/>
    <property type="project" value="TreeGrafter"/>
</dbReference>
<dbReference type="GO" id="GO:0001818">
    <property type="term" value="P:negative regulation of cytokine production"/>
    <property type="evidence" value="ECO:0007669"/>
    <property type="project" value="Ensembl"/>
</dbReference>
<organism evidence="14 15">
    <name type="scientific">Phascolarctos cinereus</name>
    <name type="common">Koala</name>
    <dbReference type="NCBI Taxonomy" id="38626"/>
    <lineage>
        <taxon>Eukaryota</taxon>
        <taxon>Metazoa</taxon>
        <taxon>Chordata</taxon>
        <taxon>Craniata</taxon>
        <taxon>Vertebrata</taxon>
        <taxon>Euteleostomi</taxon>
        <taxon>Mammalia</taxon>
        <taxon>Metatheria</taxon>
        <taxon>Diprotodontia</taxon>
        <taxon>Phascolarctidae</taxon>
        <taxon>Phascolarctos</taxon>
    </lineage>
</organism>
<dbReference type="GO" id="GO:0008201">
    <property type="term" value="F:heparin binding"/>
    <property type="evidence" value="ECO:0007669"/>
    <property type="project" value="Ensembl"/>
</dbReference>
<dbReference type="InterPro" id="IPR059017">
    <property type="entry name" value="PMEL_NMB_N"/>
</dbReference>
<dbReference type="GO" id="GO:0045545">
    <property type="term" value="F:syndecan binding"/>
    <property type="evidence" value="ECO:0007669"/>
    <property type="project" value="Ensembl"/>
</dbReference>
<feature type="signal peptide" evidence="12">
    <location>
        <begin position="1"/>
        <end position="21"/>
    </location>
</feature>
<comment type="similarity">
    <text evidence="8">Belongs to the PMEL/NMB family.</text>
</comment>
<dbReference type="KEGG" id="pcw:110213042"/>
<dbReference type="SMART" id="SM00089">
    <property type="entry name" value="PKD"/>
    <property type="match status" value="1"/>
</dbReference>
<keyword evidence="7" id="KW-0325">Glycoprotein</keyword>
<dbReference type="Pfam" id="PF20433">
    <property type="entry name" value="PKAT_KLD"/>
    <property type="match status" value="1"/>
</dbReference>
<keyword evidence="14" id="KW-1185">Reference proteome</keyword>
<evidence type="ECO:0000256" key="2">
    <source>
        <dbReference type="ARBA" id="ARBA00004573"/>
    </source>
</evidence>
<evidence type="ECO:0000256" key="9">
    <source>
        <dbReference type="ARBA" id="ARBA00058329"/>
    </source>
</evidence>
<feature type="transmembrane region" description="Helical" evidence="11">
    <location>
        <begin position="497"/>
        <end position="520"/>
    </location>
</feature>
<comment type="function">
    <text evidence="9">Could be a melanogenic enzyme.</text>
</comment>
<evidence type="ECO:0000313" key="14">
    <source>
        <dbReference type="Proteomes" id="UP000515140"/>
    </source>
</evidence>
<dbReference type="FunFam" id="2.60.40.10:FF:000893">
    <property type="entry name" value="Transmembrane glycoprotein NMB"/>
    <property type="match status" value="1"/>
</dbReference>
<dbReference type="PANTHER" id="PTHR11861:SF11">
    <property type="entry name" value="TRANSMEMBRANE GLYCOPROTEIN NMB"/>
    <property type="match status" value="1"/>
</dbReference>
<dbReference type="PANTHER" id="PTHR11861">
    <property type="entry name" value="MELANOCYTE PROTEIN PMEL 17-RELATED"/>
    <property type="match status" value="1"/>
</dbReference>
<dbReference type="SUPFAM" id="SSF49299">
    <property type="entry name" value="PKD domain"/>
    <property type="match status" value="1"/>
</dbReference>
<dbReference type="InterPro" id="IPR035986">
    <property type="entry name" value="PKD_dom_sf"/>
</dbReference>
<dbReference type="GO" id="GO:0031901">
    <property type="term" value="C:early endosome membrane"/>
    <property type="evidence" value="ECO:0007669"/>
    <property type="project" value="UniProtKB-SubCell"/>
</dbReference>
<dbReference type="FunCoup" id="A0A6P5KT68">
    <property type="interactions" value="672"/>
</dbReference>
<keyword evidence="5 11" id="KW-1133">Transmembrane helix</keyword>
<feature type="chain" id="PRO_5028394967" description="Transmembrane glycoprotein NMB" evidence="12">
    <location>
        <begin position="22"/>
        <end position="571"/>
    </location>
</feature>
<evidence type="ECO:0000256" key="7">
    <source>
        <dbReference type="ARBA" id="ARBA00023180"/>
    </source>
</evidence>
<dbReference type="Pfam" id="PF26141">
    <property type="entry name" value="PMEL_NMB_N"/>
    <property type="match status" value="1"/>
</dbReference>
<dbReference type="Pfam" id="PF00801">
    <property type="entry name" value="PKD"/>
    <property type="match status" value="1"/>
</dbReference>
<keyword evidence="4 12" id="KW-0732">Signal</keyword>
<dbReference type="CDD" id="cd00146">
    <property type="entry name" value="PKD"/>
    <property type="match status" value="1"/>
</dbReference>
<evidence type="ECO:0000256" key="3">
    <source>
        <dbReference type="ARBA" id="ARBA00022692"/>
    </source>
</evidence>
<dbReference type="CTD" id="10457"/>
<dbReference type="InterPro" id="IPR013783">
    <property type="entry name" value="Ig-like_fold"/>
</dbReference>
<dbReference type="GO" id="GO:0005178">
    <property type="term" value="F:integrin binding"/>
    <property type="evidence" value="ECO:0007669"/>
    <property type="project" value="TreeGrafter"/>
</dbReference>
<evidence type="ECO:0000256" key="5">
    <source>
        <dbReference type="ARBA" id="ARBA00022989"/>
    </source>
</evidence>